<dbReference type="Gene3D" id="3.40.50.200">
    <property type="entry name" value="Peptidase S8/S53 domain"/>
    <property type="match status" value="1"/>
</dbReference>
<sequence>MNARYSAAALLLAGVLSGCAASSPGAPGASSAAVQLSGEARMRADSARYIIVAVPNPLEHVPGRAGTSLSSYGAPPRYTMGNRASRAVQSLATDYGLREVAAWPIPPMNAHCVVFEINASASREALLQDLSRDDRVQLAQPLQDFSVNATPEPQTPAVAYNDPYMPLQQGFGEMQIARAHKFSTGKGAHVAVIDTGAQTEHPELRGQIDAVYNLVDENAATFQQDQHGTQVAGIIAAVGNNLQGIVGIAPEAKISLYKACWYPAGQATAGARCNSFTLAKALVAVMSSDARTINLSLGGPEDPLLSTLLGQLVKQGRAVVAALPSSGERTGFPAGVPGVIVVGAADTPNLMAKGILAAPGKDVLTLQPQGRYDFATGSSMAAAHVSGMIALMQASAPQLDGNAIKSLLMDSEKNADKPLMVNAERALELLPNHGQRLAGR</sequence>
<dbReference type="AlphaFoldDB" id="A0A1G6IFX7"/>
<dbReference type="GO" id="GO:0006508">
    <property type="term" value="P:proteolysis"/>
    <property type="evidence" value="ECO:0007669"/>
    <property type="project" value="UniProtKB-KW"/>
</dbReference>
<dbReference type="GO" id="GO:0004252">
    <property type="term" value="F:serine-type endopeptidase activity"/>
    <property type="evidence" value="ECO:0007669"/>
    <property type="project" value="UniProtKB-UniRule"/>
</dbReference>
<evidence type="ECO:0000256" key="2">
    <source>
        <dbReference type="ARBA" id="ARBA00022670"/>
    </source>
</evidence>
<keyword evidence="3 5" id="KW-0378">Hydrolase</keyword>
<dbReference type="STRING" id="187868.SAMN05192589_101143"/>
<dbReference type="PANTHER" id="PTHR43806:SF11">
    <property type="entry name" value="CEREVISIN-RELATED"/>
    <property type="match status" value="1"/>
</dbReference>
<keyword evidence="9" id="KW-1185">Reference proteome</keyword>
<dbReference type="InterPro" id="IPR022398">
    <property type="entry name" value="Peptidase_S8_His-AS"/>
</dbReference>
<dbReference type="InterPro" id="IPR050131">
    <property type="entry name" value="Peptidase_S8_subtilisin-like"/>
</dbReference>
<dbReference type="PROSITE" id="PS00137">
    <property type="entry name" value="SUBTILASE_HIS"/>
    <property type="match status" value="1"/>
</dbReference>
<reference evidence="8 9" key="1">
    <citation type="submission" date="2016-10" db="EMBL/GenBank/DDBJ databases">
        <authorList>
            <person name="de Groot N.N."/>
        </authorList>
    </citation>
    <scope>NUCLEOTIDE SEQUENCE [LARGE SCALE GENOMIC DNA]</scope>
    <source>
        <strain evidence="8 9">DSM 16619</strain>
    </source>
</reference>
<feature type="chain" id="PRO_5011792289" evidence="6">
    <location>
        <begin position="21"/>
        <end position="440"/>
    </location>
</feature>
<dbReference type="InterPro" id="IPR000209">
    <property type="entry name" value="Peptidase_S8/S53_dom"/>
</dbReference>
<dbReference type="RefSeq" id="WP_092739321.1">
    <property type="nucleotide sequence ID" value="NZ_FMZC01000001.1"/>
</dbReference>
<dbReference type="PROSITE" id="PS51892">
    <property type="entry name" value="SUBTILASE"/>
    <property type="match status" value="1"/>
</dbReference>
<protein>
    <submittedName>
        <fullName evidence="8">Subtilase family protein</fullName>
    </submittedName>
</protein>
<evidence type="ECO:0000256" key="3">
    <source>
        <dbReference type="ARBA" id="ARBA00022801"/>
    </source>
</evidence>
<dbReference type="InterPro" id="IPR036852">
    <property type="entry name" value="Peptidase_S8/S53_dom_sf"/>
</dbReference>
<accession>A0A1G6IFX7</accession>
<dbReference type="SUPFAM" id="SSF52743">
    <property type="entry name" value="Subtilisin-like"/>
    <property type="match status" value="1"/>
</dbReference>
<evidence type="ECO:0000256" key="1">
    <source>
        <dbReference type="ARBA" id="ARBA00011073"/>
    </source>
</evidence>
<dbReference type="InterPro" id="IPR015500">
    <property type="entry name" value="Peptidase_S8_subtilisin-rel"/>
</dbReference>
<comment type="similarity">
    <text evidence="1 5">Belongs to the peptidase S8 family.</text>
</comment>
<dbReference type="Pfam" id="PF00082">
    <property type="entry name" value="Peptidase_S8"/>
    <property type="match status" value="1"/>
</dbReference>
<gene>
    <name evidence="8" type="ORF">SAMN05192589_101143</name>
</gene>
<name>A0A1G6IFX7_9BURK</name>
<dbReference type="EMBL" id="FMZC01000001">
    <property type="protein sequence ID" value="SDC04656.1"/>
    <property type="molecule type" value="Genomic_DNA"/>
</dbReference>
<evidence type="ECO:0000256" key="5">
    <source>
        <dbReference type="PROSITE-ProRule" id="PRU01240"/>
    </source>
</evidence>
<feature type="active site" description="Charge relay system" evidence="5">
    <location>
        <position position="194"/>
    </location>
</feature>
<evidence type="ECO:0000313" key="9">
    <source>
        <dbReference type="Proteomes" id="UP000198781"/>
    </source>
</evidence>
<dbReference type="OrthoDB" id="9790784at2"/>
<feature type="signal peptide" evidence="6">
    <location>
        <begin position="1"/>
        <end position="20"/>
    </location>
</feature>
<evidence type="ECO:0000256" key="6">
    <source>
        <dbReference type="SAM" id="SignalP"/>
    </source>
</evidence>
<feature type="domain" description="Peptidase S8/S53" evidence="7">
    <location>
        <begin position="185"/>
        <end position="415"/>
    </location>
</feature>
<dbReference type="Proteomes" id="UP000198781">
    <property type="component" value="Unassembled WGS sequence"/>
</dbReference>
<proteinExistence type="inferred from homology"/>
<dbReference type="PROSITE" id="PS51257">
    <property type="entry name" value="PROKAR_LIPOPROTEIN"/>
    <property type="match status" value="1"/>
</dbReference>
<evidence type="ECO:0000313" key="8">
    <source>
        <dbReference type="EMBL" id="SDC04656.1"/>
    </source>
</evidence>
<feature type="active site" description="Charge relay system" evidence="5">
    <location>
        <position position="227"/>
    </location>
</feature>
<dbReference type="PRINTS" id="PR00723">
    <property type="entry name" value="SUBTILISIN"/>
</dbReference>
<dbReference type="PANTHER" id="PTHR43806">
    <property type="entry name" value="PEPTIDASE S8"/>
    <property type="match status" value="1"/>
</dbReference>
<keyword evidence="4 5" id="KW-0720">Serine protease</keyword>
<keyword evidence="6" id="KW-0732">Signal</keyword>
<organism evidence="8 9">
    <name type="scientific">Paracidovorax valerianellae</name>
    <dbReference type="NCBI Taxonomy" id="187868"/>
    <lineage>
        <taxon>Bacteria</taxon>
        <taxon>Pseudomonadati</taxon>
        <taxon>Pseudomonadota</taxon>
        <taxon>Betaproteobacteria</taxon>
        <taxon>Burkholderiales</taxon>
        <taxon>Comamonadaceae</taxon>
        <taxon>Paracidovorax</taxon>
    </lineage>
</organism>
<evidence type="ECO:0000259" key="7">
    <source>
        <dbReference type="Pfam" id="PF00082"/>
    </source>
</evidence>
<feature type="active site" description="Charge relay system" evidence="5">
    <location>
        <position position="379"/>
    </location>
</feature>
<evidence type="ECO:0000256" key="4">
    <source>
        <dbReference type="ARBA" id="ARBA00022825"/>
    </source>
</evidence>
<keyword evidence="2 5" id="KW-0645">Protease</keyword>